<reference evidence="2" key="2">
    <citation type="journal article" date="2015" name="Fish Shellfish Immunol.">
        <title>Early steps in the European eel (Anguilla anguilla)-Vibrio vulnificus interaction in the gills: Role of the RtxA13 toxin.</title>
        <authorList>
            <person name="Callol A."/>
            <person name="Pajuelo D."/>
            <person name="Ebbesson L."/>
            <person name="Teles M."/>
            <person name="MacKenzie S."/>
            <person name="Amaro C."/>
        </authorList>
    </citation>
    <scope>NUCLEOTIDE SEQUENCE</scope>
</reference>
<keyword evidence="1" id="KW-1133">Transmembrane helix</keyword>
<sequence length="54" mass="6553">MDKNSLICIFYFIYWFWESAVITCCYGYVFFQLFQDMDAEMSECQPFCVLLDFS</sequence>
<organism evidence="2">
    <name type="scientific">Anguilla anguilla</name>
    <name type="common">European freshwater eel</name>
    <name type="synonym">Muraena anguilla</name>
    <dbReference type="NCBI Taxonomy" id="7936"/>
    <lineage>
        <taxon>Eukaryota</taxon>
        <taxon>Metazoa</taxon>
        <taxon>Chordata</taxon>
        <taxon>Craniata</taxon>
        <taxon>Vertebrata</taxon>
        <taxon>Euteleostomi</taxon>
        <taxon>Actinopterygii</taxon>
        <taxon>Neopterygii</taxon>
        <taxon>Teleostei</taxon>
        <taxon>Anguilliformes</taxon>
        <taxon>Anguillidae</taxon>
        <taxon>Anguilla</taxon>
    </lineage>
</organism>
<evidence type="ECO:0000313" key="2">
    <source>
        <dbReference type="EMBL" id="JAH75008.1"/>
    </source>
</evidence>
<dbReference type="AlphaFoldDB" id="A0A0E9VCR2"/>
<accession>A0A0E9VCR2</accession>
<evidence type="ECO:0000256" key="1">
    <source>
        <dbReference type="SAM" id="Phobius"/>
    </source>
</evidence>
<feature type="transmembrane region" description="Helical" evidence="1">
    <location>
        <begin position="12"/>
        <end position="31"/>
    </location>
</feature>
<proteinExistence type="predicted"/>
<protein>
    <submittedName>
        <fullName evidence="2">Uncharacterized protein</fullName>
    </submittedName>
</protein>
<name>A0A0E9VCR2_ANGAN</name>
<keyword evidence="1" id="KW-0472">Membrane</keyword>
<keyword evidence="1" id="KW-0812">Transmembrane</keyword>
<reference evidence="2" key="1">
    <citation type="submission" date="2014-11" db="EMBL/GenBank/DDBJ databases">
        <authorList>
            <person name="Amaro Gonzalez C."/>
        </authorList>
    </citation>
    <scope>NUCLEOTIDE SEQUENCE</scope>
</reference>
<dbReference type="EMBL" id="GBXM01033569">
    <property type="protein sequence ID" value="JAH75008.1"/>
    <property type="molecule type" value="Transcribed_RNA"/>
</dbReference>